<evidence type="ECO:0000256" key="8">
    <source>
        <dbReference type="ARBA" id="ARBA00023136"/>
    </source>
</evidence>
<proteinExistence type="predicted"/>
<dbReference type="CDD" id="cd18605">
    <property type="entry name" value="ABC_6TM_MRP7_D2_like"/>
    <property type="match status" value="1"/>
</dbReference>
<keyword evidence="7 10" id="KW-1133">Transmembrane helix</keyword>
<evidence type="ECO:0000256" key="1">
    <source>
        <dbReference type="ARBA" id="ARBA00004141"/>
    </source>
</evidence>
<feature type="transmembrane region" description="Helical" evidence="10">
    <location>
        <begin position="1069"/>
        <end position="1089"/>
    </location>
</feature>
<feature type="coiled-coil region" evidence="9">
    <location>
        <begin position="1304"/>
        <end position="1343"/>
    </location>
</feature>
<dbReference type="Pfam" id="PF00005">
    <property type="entry name" value="ABC_tran"/>
    <property type="match status" value="2"/>
</dbReference>
<dbReference type="GO" id="GO:0016020">
    <property type="term" value="C:membrane"/>
    <property type="evidence" value="ECO:0007669"/>
    <property type="project" value="UniProtKB-SubCell"/>
</dbReference>
<dbReference type="InterPro" id="IPR050173">
    <property type="entry name" value="ABC_transporter_C-like"/>
</dbReference>
<evidence type="ECO:0000259" key="12">
    <source>
        <dbReference type="PROSITE" id="PS50929"/>
    </source>
</evidence>
<keyword evidence="9" id="KW-0175">Coiled coil</keyword>
<feature type="domain" description="ABC transporter" evidence="11">
    <location>
        <begin position="471"/>
        <end position="721"/>
    </location>
</feature>
<feature type="transmembrane region" description="Helical" evidence="10">
    <location>
        <begin position="957"/>
        <end position="975"/>
    </location>
</feature>
<keyword evidence="2" id="KW-0813">Transport</keyword>
<dbReference type="STRING" id="312017.Q22TT4"/>
<dbReference type="GeneID" id="7828217"/>
<reference evidence="14" key="1">
    <citation type="journal article" date="2006" name="PLoS Biol.">
        <title>Macronuclear genome sequence of the ciliate Tetrahymena thermophila, a model eukaryote.</title>
        <authorList>
            <person name="Eisen J.A."/>
            <person name="Coyne R.S."/>
            <person name="Wu M."/>
            <person name="Wu D."/>
            <person name="Thiagarajan M."/>
            <person name="Wortman J.R."/>
            <person name="Badger J.H."/>
            <person name="Ren Q."/>
            <person name="Amedeo P."/>
            <person name="Jones K.M."/>
            <person name="Tallon L.J."/>
            <person name="Delcher A.L."/>
            <person name="Salzberg S.L."/>
            <person name="Silva J.C."/>
            <person name="Haas B.J."/>
            <person name="Majoros W.H."/>
            <person name="Farzad M."/>
            <person name="Carlton J.M."/>
            <person name="Smith R.K. Jr."/>
            <person name="Garg J."/>
            <person name="Pearlman R.E."/>
            <person name="Karrer K.M."/>
            <person name="Sun L."/>
            <person name="Manning G."/>
            <person name="Elde N.C."/>
            <person name="Turkewitz A.P."/>
            <person name="Asai D.J."/>
            <person name="Wilkes D.E."/>
            <person name="Wang Y."/>
            <person name="Cai H."/>
            <person name="Collins K."/>
            <person name="Stewart B.A."/>
            <person name="Lee S.R."/>
            <person name="Wilamowska K."/>
            <person name="Weinberg Z."/>
            <person name="Ruzzo W.L."/>
            <person name="Wloga D."/>
            <person name="Gaertig J."/>
            <person name="Frankel J."/>
            <person name="Tsao C.-C."/>
            <person name="Gorovsky M.A."/>
            <person name="Keeling P.J."/>
            <person name="Waller R.F."/>
            <person name="Patron N.J."/>
            <person name="Cherry J.M."/>
            <person name="Stover N.A."/>
            <person name="Krieger C.J."/>
            <person name="del Toro C."/>
            <person name="Ryder H.F."/>
            <person name="Williamson S.C."/>
            <person name="Barbeau R.A."/>
            <person name="Hamilton E.P."/>
            <person name="Orias E."/>
        </authorList>
    </citation>
    <scope>NUCLEOTIDE SEQUENCE [LARGE SCALE GENOMIC DNA]</scope>
    <source>
        <strain evidence="14">SB210</strain>
    </source>
</reference>
<evidence type="ECO:0000256" key="9">
    <source>
        <dbReference type="SAM" id="Coils"/>
    </source>
</evidence>
<protein>
    <submittedName>
        <fullName evidence="13">ABC transporter C family protein</fullName>
    </submittedName>
</protein>
<keyword evidence="3 10" id="KW-0812">Transmembrane</keyword>
<dbReference type="SUPFAM" id="SSF52540">
    <property type="entry name" value="P-loop containing nucleoside triphosphate hydrolases"/>
    <property type="match status" value="2"/>
</dbReference>
<evidence type="ECO:0000256" key="10">
    <source>
        <dbReference type="SAM" id="Phobius"/>
    </source>
</evidence>
<sequence length="1478" mass="172693">MRVNQNQFTIKNRETQQKQDLKIEPQLNENNVYSKDILPKYETNAIDHDICFMSLNKLLMITKIMQQQKKQIENEDIKEFITKSTQIQFTIEQLEQYKKNNPLKFQKSNKFKLMPVYFHMTYKYLLIGLFFSIIQFFLECSCVYMLDLITDKLKLYQGQYSEKRDLFLCLIGISLFYLLKNICYTRFYWYEAKWQSKAYATLQYLVFTKYLKSQEISSDFNNNQDIQKEQEIEETPDINNIMTSDIDQQMYLYRTFIQSIVGIVSVITALIFIYIKIGKYMLNGLYVLIAAFIINFIAVQILHVFYGKQFKTKDQRISLCNDVIDGIKSIKFLGWENIFKKKIQNIRSKEFSYVLYTKIFDQVQVTIFTILSYLMLFLFLTNYVNDGGSLSDSNIFTIIALYDIMNMPLTYLPWNVASFQKLIVSYKRINTFLNQKEINTENVINEEFHHLDKNNDKDFLIQSNQTPKIAVQIKDMKFVWPEQECGANSNKPCIRKFELNISELKANKGELVVIIGKIGSGKSALLKAILNELSGTNLQSGQGSQNKNNKIVLNGKRAFVPQNHWLQNKTIKENILFGSEYEPERYEECIEACDLKTDFNCFNQKDEKLVGPGGANLSGGQRQRVAICRALYQNRDIYLLDDIFSSLDVHVAHKVFQSVVMNVLVKKYKKTVFLVTSHFSILSQRQNINQILYLENGSLIKDSLDIEKFIQNGLNREQEEQKVIQSNISNEIQLKKGASQETQKQELEDISININQISILKNEVKENETSYQQEQISQQDNQSGILILKNEPENTLNEQVSEEIKEQSVQNENQEERETGNVKLKTFRVYFKSIGTILLIILLILNYLMSGTQMLIDFWLRDCISPSIPFYQSINEIFNSFFNTFLFFIMLNILVNVFRALIYSVSSLKGSKRLFKQLNKSIIYSKMSFFDKNPVGRIINRLSDDVTVIDEQLPWSFDYLIGLIAATANYTFAILVQFPWLAIFVVSSIVLFYLVQKIFRTLTVEIKRLHSVNSGKLLSTLGETSKGLILIRSFNKQKYIMKEFLERLNENINSNVINQALQIWMSIRLLFISNLIFISVAITHIMLLFSNYEIEYTTVAMCITYSMLFSQRFTEVVRFFSYVEINIVSVERIRQYFNNKQEDLEEIQNREDIQMNQLLEIKIQEIKHIQEDSQEITKKVLKDDNVVIEFEDVWLSYDHDLNENYDSQNLNKDISFALKGISIQIKKGEKIAFCGRTGSGKTSILNVLFRMYPIQHGSIFFKGKKIQSYSLKSLRSQMSVIPQFGFIYNATLKDNIDPEDKICTEEIQEKLQNTNLNIQKHEIKKTQKQERQSQEEFQEEEMKFISSSQQDELPKQNQINIDFEIKEGGSNLSNGEKQIVNFFRIIMRETEIICLDEATSNMDPKTDQEIHKQIFQFASDKTLIVITHRLENIDQFDRVAVLDEGRIVECGRVTDLRQIQGGFFNKLINDKQKSQNKC</sequence>
<dbReference type="PROSITE" id="PS50929">
    <property type="entry name" value="ABC_TM1F"/>
    <property type="match status" value="2"/>
</dbReference>
<dbReference type="InterPro" id="IPR003593">
    <property type="entry name" value="AAA+_ATPase"/>
</dbReference>
<evidence type="ECO:0000256" key="6">
    <source>
        <dbReference type="ARBA" id="ARBA00022840"/>
    </source>
</evidence>
<dbReference type="FunCoup" id="Q22TT4">
    <property type="interactions" value="13"/>
</dbReference>
<evidence type="ECO:0000259" key="11">
    <source>
        <dbReference type="PROSITE" id="PS50893"/>
    </source>
</evidence>
<keyword evidence="8 10" id="KW-0472">Membrane</keyword>
<dbReference type="OrthoDB" id="298960at2759"/>
<feature type="transmembrane region" description="Helical" evidence="10">
    <location>
        <begin position="251"/>
        <end position="275"/>
    </location>
</feature>
<dbReference type="KEGG" id="tet:TTHERM_00964340"/>
<name>Q22TT4_TETTS</name>
<feature type="transmembrane region" description="Helical" evidence="10">
    <location>
        <begin position="829"/>
        <end position="849"/>
    </location>
</feature>
<evidence type="ECO:0000256" key="7">
    <source>
        <dbReference type="ARBA" id="ARBA00022989"/>
    </source>
</evidence>
<dbReference type="InterPro" id="IPR017871">
    <property type="entry name" value="ABC_transporter-like_CS"/>
</dbReference>
<dbReference type="GO" id="GO:0016887">
    <property type="term" value="F:ATP hydrolysis activity"/>
    <property type="evidence" value="ECO:0007669"/>
    <property type="project" value="InterPro"/>
</dbReference>
<feature type="transmembrane region" description="Helical" evidence="10">
    <location>
        <begin position="365"/>
        <end position="383"/>
    </location>
</feature>
<comment type="subcellular location">
    <subcellularLocation>
        <location evidence="1">Membrane</location>
        <topology evidence="1">Multi-pass membrane protein</topology>
    </subcellularLocation>
</comment>
<dbReference type="CDD" id="cd03250">
    <property type="entry name" value="ABCC_MRP_domain1"/>
    <property type="match status" value="1"/>
</dbReference>
<dbReference type="InterPro" id="IPR027417">
    <property type="entry name" value="P-loop_NTPase"/>
</dbReference>
<feature type="domain" description="ABC transmembrane type-1" evidence="12">
    <location>
        <begin position="840"/>
        <end position="1124"/>
    </location>
</feature>
<feature type="transmembrane region" description="Helical" evidence="10">
    <location>
        <begin position="885"/>
        <end position="906"/>
    </location>
</feature>
<dbReference type="PROSITE" id="PS50893">
    <property type="entry name" value="ABC_TRANSPORTER_2"/>
    <property type="match status" value="2"/>
</dbReference>
<dbReference type="GO" id="GO:0140359">
    <property type="term" value="F:ABC-type transporter activity"/>
    <property type="evidence" value="ECO:0007669"/>
    <property type="project" value="InterPro"/>
</dbReference>
<dbReference type="HOGENOM" id="CLU_000604_27_1_1"/>
<evidence type="ECO:0000256" key="4">
    <source>
        <dbReference type="ARBA" id="ARBA00022737"/>
    </source>
</evidence>
<feature type="transmembrane region" description="Helical" evidence="10">
    <location>
        <begin position="124"/>
        <end position="146"/>
    </location>
</feature>
<keyword evidence="4" id="KW-0677">Repeat</keyword>
<dbReference type="InterPro" id="IPR011527">
    <property type="entry name" value="ABC1_TM_dom"/>
</dbReference>
<evidence type="ECO:0000313" key="14">
    <source>
        <dbReference type="Proteomes" id="UP000009168"/>
    </source>
</evidence>
<dbReference type="PANTHER" id="PTHR24223">
    <property type="entry name" value="ATP-BINDING CASSETTE SUB-FAMILY C"/>
    <property type="match status" value="1"/>
</dbReference>
<evidence type="ECO:0000256" key="2">
    <source>
        <dbReference type="ARBA" id="ARBA00022448"/>
    </source>
</evidence>
<dbReference type="Gene3D" id="3.40.50.300">
    <property type="entry name" value="P-loop containing nucleotide triphosphate hydrolases"/>
    <property type="match status" value="2"/>
</dbReference>
<feature type="transmembrane region" description="Helical" evidence="10">
    <location>
        <begin position="981"/>
        <end position="999"/>
    </location>
</feature>
<keyword evidence="6" id="KW-0067">ATP-binding</keyword>
<organism evidence="13 14">
    <name type="scientific">Tetrahymena thermophila (strain SB210)</name>
    <dbReference type="NCBI Taxonomy" id="312017"/>
    <lineage>
        <taxon>Eukaryota</taxon>
        <taxon>Sar</taxon>
        <taxon>Alveolata</taxon>
        <taxon>Ciliophora</taxon>
        <taxon>Intramacronucleata</taxon>
        <taxon>Oligohymenophorea</taxon>
        <taxon>Hymenostomatida</taxon>
        <taxon>Tetrahymenina</taxon>
        <taxon>Tetrahymenidae</taxon>
        <taxon>Tetrahymena</taxon>
    </lineage>
</organism>
<gene>
    <name evidence="13" type="ORF">TTHERM_00964340</name>
</gene>
<keyword evidence="5" id="KW-0547">Nucleotide-binding</keyword>
<dbReference type="PROSITE" id="PS00211">
    <property type="entry name" value="ABC_TRANSPORTER_1"/>
    <property type="match status" value="1"/>
</dbReference>
<dbReference type="EMBL" id="GG662838">
    <property type="protein sequence ID" value="EAR88677.2"/>
    <property type="molecule type" value="Genomic_DNA"/>
</dbReference>
<dbReference type="FunFam" id="1.20.1560.10:FF:000013">
    <property type="entry name" value="ABC transporter C family member 2"/>
    <property type="match status" value="1"/>
</dbReference>
<feature type="domain" description="ABC transmembrane type-1" evidence="12">
    <location>
        <begin position="170"/>
        <end position="421"/>
    </location>
</feature>
<feature type="domain" description="ABC transporter" evidence="11">
    <location>
        <begin position="1188"/>
        <end position="1469"/>
    </location>
</feature>
<feature type="transmembrane region" description="Helical" evidence="10">
    <location>
        <begin position="281"/>
        <end position="306"/>
    </location>
</feature>
<dbReference type="PANTHER" id="PTHR24223:SF330">
    <property type="entry name" value="ATP-BINDING CASSETTE SUB-FAMILY C MEMBER 10"/>
    <property type="match status" value="1"/>
</dbReference>
<feature type="transmembrane region" description="Helical" evidence="10">
    <location>
        <begin position="166"/>
        <end position="189"/>
    </location>
</feature>
<dbReference type="InParanoid" id="Q22TT4"/>
<dbReference type="GO" id="GO:0005524">
    <property type="term" value="F:ATP binding"/>
    <property type="evidence" value="ECO:0007669"/>
    <property type="project" value="UniProtKB-KW"/>
</dbReference>
<keyword evidence="14" id="KW-1185">Reference proteome</keyword>
<evidence type="ECO:0000256" key="3">
    <source>
        <dbReference type="ARBA" id="ARBA00022692"/>
    </source>
</evidence>
<dbReference type="Gene3D" id="1.20.1560.10">
    <property type="entry name" value="ABC transporter type 1, transmembrane domain"/>
    <property type="match status" value="2"/>
</dbReference>
<dbReference type="InterPro" id="IPR036640">
    <property type="entry name" value="ABC1_TM_sf"/>
</dbReference>
<dbReference type="Pfam" id="PF00664">
    <property type="entry name" value="ABC_membrane"/>
    <property type="match status" value="2"/>
</dbReference>
<dbReference type="RefSeq" id="XP_001008922.2">
    <property type="nucleotide sequence ID" value="XM_001008922.2"/>
</dbReference>
<dbReference type="SUPFAM" id="SSF90123">
    <property type="entry name" value="ABC transporter transmembrane region"/>
    <property type="match status" value="2"/>
</dbReference>
<evidence type="ECO:0000313" key="13">
    <source>
        <dbReference type="EMBL" id="EAR88677.2"/>
    </source>
</evidence>
<evidence type="ECO:0000256" key="5">
    <source>
        <dbReference type="ARBA" id="ARBA00022741"/>
    </source>
</evidence>
<dbReference type="eggNOG" id="KOG0054">
    <property type="taxonomic scope" value="Eukaryota"/>
</dbReference>
<feature type="transmembrane region" description="Helical" evidence="10">
    <location>
        <begin position="395"/>
        <end position="414"/>
    </location>
</feature>
<dbReference type="InterPro" id="IPR003439">
    <property type="entry name" value="ABC_transporter-like_ATP-bd"/>
</dbReference>
<dbReference type="Proteomes" id="UP000009168">
    <property type="component" value="Unassembled WGS sequence"/>
</dbReference>
<dbReference type="SMART" id="SM00382">
    <property type="entry name" value="AAA"/>
    <property type="match status" value="2"/>
</dbReference>
<accession>Q22TT4</accession>